<protein>
    <submittedName>
        <fullName evidence="2">Uncharacterized protein</fullName>
    </submittedName>
</protein>
<gene>
    <name evidence="2" type="ordered locus">BCE_3364</name>
</gene>
<keyword evidence="1" id="KW-0472">Membrane</keyword>
<reference evidence="2 3" key="1">
    <citation type="journal article" date="2004" name="Nucleic Acids Res.">
        <title>The genome sequence of Bacillus cereus ATCC 10987 reveals metabolic adaptations and a large plasmid related to Bacillus anthracis pXO1.</title>
        <authorList>
            <person name="Rasko D.A."/>
            <person name="Ravel J."/>
            <person name="Okstad O.A."/>
            <person name="Helgason E."/>
            <person name="Cer R.Z."/>
            <person name="Jiang L."/>
            <person name="Shores K.A."/>
            <person name="Fouts D.E."/>
            <person name="Tourasse N.J."/>
            <person name="Angiuoli S.V."/>
            <person name="Kolonay J."/>
            <person name="Nelson W.C."/>
            <person name="Kolsto A.-B."/>
            <person name="Fraser C.M."/>
            <person name="Read T.D."/>
        </authorList>
    </citation>
    <scope>NUCLEOTIDE SEQUENCE [LARGE SCALE GENOMIC DNA]</scope>
    <source>
        <strain evidence="3">ATCC 10987 / NRS 248</strain>
    </source>
</reference>
<evidence type="ECO:0000256" key="1">
    <source>
        <dbReference type="SAM" id="Phobius"/>
    </source>
</evidence>
<name>Q734P0_BACC1</name>
<dbReference type="EMBL" id="AE017194">
    <property type="protein sequence ID" value="AAS42272.1"/>
    <property type="molecule type" value="Genomic_DNA"/>
</dbReference>
<dbReference type="AlphaFoldDB" id="Q734P0"/>
<dbReference type="HOGENOM" id="CLU_2448328_0_0_9"/>
<organism evidence="2 3">
    <name type="scientific">Bacillus cereus (strain ATCC 10987 / NRS 248)</name>
    <dbReference type="NCBI Taxonomy" id="222523"/>
    <lineage>
        <taxon>Bacteria</taxon>
        <taxon>Bacillati</taxon>
        <taxon>Bacillota</taxon>
        <taxon>Bacilli</taxon>
        <taxon>Bacillales</taxon>
        <taxon>Bacillaceae</taxon>
        <taxon>Bacillus</taxon>
        <taxon>Bacillus cereus group</taxon>
    </lineage>
</organism>
<dbReference type="KEGG" id="bca:BCE_3364"/>
<accession>Q734P0</accession>
<feature type="transmembrane region" description="Helical" evidence="1">
    <location>
        <begin position="32"/>
        <end position="55"/>
    </location>
</feature>
<evidence type="ECO:0000313" key="3">
    <source>
        <dbReference type="Proteomes" id="UP000002527"/>
    </source>
</evidence>
<keyword evidence="1" id="KW-0812">Transmembrane</keyword>
<keyword evidence="1" id="KW-1133">Transmembrane helix</keyword>
<evidence type="ECO:0000313" key="2">
    <source>
        <dbReference type="EMBL" id="AAS42272.1"/>
    </source>
</evidence>
<sequence length="89" mass="10250">MALEMLKLPFLNLLEKQYFALPFQSPLNPEQLIPYNLDLVLLLAFLLTPLLFHVYESFYPPIRKFFSSILSSLHNILISKIITTIVKGG</sequence>
<dbReference type="Proteomes" id="UP000002527">
    <property type="component" value="Chromosome"/>
</dbReference>
<proteinExistence type="predicted"/>